<dbReference type="Gene3D" id="2.40.30.10">
    <property type="entry name" value="Translation factors"/>
    <property type="match status" value="1"/>
</dbReference>
<keyword evidence="3" id="KW-0547">Nucleotide-binding</keyword>
<comment type="subcellular location">
    <subcellularLocation>
        <location evidence="1">Cytoplasm</location>
    </subcellularLocation>
</comment>
<dbReference type="FunFam" id="2.40.30.10:FF:000010">
    <property type="entry name" value="Translation elongation factor 2"/>
    <property type="match status" value="1"/>
</dbReference>
<evidence type="ECO:0000256" key="5">
    <source>
        <dbReference type="ARBA" id="ARBA00022917"/>
    </source>
</evidence>
<protein>
    <submittedName>
        <fullName evidence="7">Elongation factor 2</fullName>
    </submittedName>
</protein>
<dbReference type="GO" id="GO:0005525">
    <property type="term" value="F:GTP binding"/>
    <property type="evidence" value="ECO:0007669"/>
    <property type="project" value="UniProtKB-KW"/>
</dbReference>
<dbReference type="SUPFAM" id="SSF54980">
    <property type="entry name" value="EF-G C-terminal domain-like"/>
    <property type="match status" value="2"/>
</dbReference>
<dbReference type="Gene3D" id="3.40.50.300">
    <property type="entry name" value="P-loop containing nucleotide triphosphate hydrolases"/>
    <property type="match status" value="1"/>
</dbReference>
<dbReference type="CDD" id="cd01681">
    <property type="entry name" value="aeEF2_snRNP_like_IV"/>
    <property type="match status" value="1"/>
</dbReference>
<dbReference type="PROSITE" id="PS00301">
    <property type="entry name" value="G_TR_1"/>
    <property type="match status" value="1"/>
</dbReference>
<dbReference type="GO" id="GO:0043022">
    <property type="term" value="F:ribosome binding"/>
    <property type="evidence" value="ECO:0007669"/>
    <property type="project" value="TreeGrafter"/>
</dbReference>
<dbReference type="Pfam" id="PF03764">
    <property type="entry name" value="EFG_IV"/>
    <property type="match status" value="1"/>
</dbReference>
<dbReference type="InterPro" id="IPR027417">
    <property type="entry name" value="P-loop_NTPase"/>
</dbReference>
<dbReference type="ExpressionAtlas" id="N1QQA0">
    <property type="expression patterns" value="baseline"/>
</dbReference>
<dbReference type="GO" id="GO:0003746">
    <property type="term" value="F:translation elongation factor activity"/>
    <property type="evidence" value="ECO:0007669"/>
    <property type="project" value="UniProtKB-KW"/>
</dbReference>
<accession>N1QQA0</accession>
<dbReference type="CDD" id="cd16268">
    <property type="entry name" value="EF2_II"/>
    <property type="match status" value="1"/>
</dbReference>
<dbReference type="PROSITE" id="PS51722">
    <property type="entry name" value="G_TR_2"/>
    <property type="match status" value="1"/>
</dbReference>
<dbReference type="GO" id="GO:1990904">
    <property type="term" value="C:ribonucleoprotein complex"/>
    <property type="evidence" value="ECO:0007669"/>
    <property type="project" value="TreeGrafter"/>
</dbReference>
<dbReference type="InterPro" id="IPR014721">
    <property type="entry name" value="Ribsml_uS5_D2-typ_fold_subgr"/>
</dbReference>
<dbReference type="InterPro" id="IPR005517">
    <property type="entry name" value="Transl_elong_EFG/EF2_IV"/>
</dbReference>
<dbReference type="InterPro" id="IPR035647">
    <property type="entry name" value="EFG_III/V"/>
</dbReference>
<organism evidence="7">
    <name type="scientific">Aegilops tauschii</name>
    <name type="common">Tausch's goatgrass</name>
    <name type="synonym">Aegilops squarrosa</name>
    <dbReference type="NCBI Taxonomy" id="37682"/>
    <lineage>
        <taxon>Eukaryota</taxon>
        <taxon>Viridiplantae</taxon>
        <taxon>Streptophyta</taxon>
        <taxon>Embryophyta</taxon>
        <taxon>Tracheophyta</taxon>
        <taxon>Spermatophyta</taxon>
        <taxon>Magnoliopsida</taxon>
        <taxon>Liliopsida</taxon>
        <taxon>Poales</taxon>
        <taxon>Poaceae</taxon>
        <taxon>BOP clade</taxon>
        <taxon>Pooideae</taxon>
        <taxon>Triticodae</taxon>
        <taxon>Triticeae</taxon>
        <taxon>Triticinae</taxon>
        <taxon>Aegilops</taxon>
    </lineage>
</organism>
<name>N1QQA0_AEGTA</name>
<evidence type="ECO:0000313" key="7">
    <source>
        <dbReference type="EnsemblPlants" id="EMT02728"/>
    </source>
</evidence>
<dbReference type="Pfam" id="PF00009">
    <property type="entry name" value="GTP_EFTU"/>
    <property type="match status" value="1"/>
</dbReference>
<sequence length="794" mass="88186">MVFPAAELCEAMDKKDNIRNVSIVGHLSHDSLIAAAGIIGQEGAVDARMTDTRADEAERGISIKSTGISLLYEMQDESLKAYKGERDGNRFLINLIDSPGHVDFSAEVTAALRITDGAMVIVDCIEGVCVQTETVLRLALGEMVRPVLCLNKMDQLFPGLQGEGVKRELNGEQVYQILNNVIQNASDIVSACGNGTPHLGDVQFYPDKGNVAFSAGIHDWAFTLPTFAKICAPILGTEESQMVTKLWGDNFYNHVTKKWTNVKTGSKACQRGFVTFCYNTIEKVIQACMDNQKDELWRMLHKFGVSINDDDKNLSGVALVKRVMQTWLPASSALLEMMIFHLPSPLKAQEYRVENLYEGPLDDIYAEAIRKCDPEGPLMMYVSKMIPAPDVGRFFAFGRVFSGKVETGMKVRIMGPSYVSGMKRDLYVKRVERTVIWMGRDQDGVGYASCGNLVGMVGLDECIAKGATLTSQEEVDACPIRAMKFSVSPVMYVTVECKPLSEIPKFTQGMKRLAKSDLVVFCSQVGQRTYTVAGAGELHLEICLNDLRGYDASWMVLKLKFLVLCKSRNGHNSLTMVACPLDEKLVQAIDDGLLGHVLIIRGPNIVLDMCKGRSDLNLLKETLVECFQMASVEGALIAERMRGICFEIHDVVLHTSEKFSHTKNQLIPMIKEAINDCQLKANPRLLEPVYMVEIQAPESALEIIYGILNQKMSHVFQHFQREGTQLFILRSYLNVGESFGFAEDFRAATSGEVTPQCVLDHWDTLSSDPLMRNSLSWGMVLDIRKAKKLSPLQS</sequence>
<dbReference type="Pfam" id="PF00679">
    <property type="entry name" value="EFG_C"/>
    <property type="match status" value="1"/>
</dbReference>
<dbReference type="InterPro" id="IPR009000">
    <property type="entry name" value="Transl_B-barrel_sf"/>
</dbReference>
<dbReference type="PANTHER" id="PTHR42908">
    <property type="entry name" value="TRANSLATION ELONGATION FACTOR-RELATED"/>
    <property type="match status" value="1"/>
</dbReference>
<reference evidence="7" key="1">
    <citation type="submission" date="2015-06" db="UniProtKB">
        <authorList>
            <consortium name="EnsemblPlants"/>
        </authorList>
    </citation>
    <scope>IDENTIFICATION</scope>
</reference>
<dbReference type="FunFam" id="3.40.50.300:FF:000058">
    <property type="entry name" value="Translation elongation factor 2"/>
    <property type="match status" value="1"/>
</dbReference>
<dbReference type="Gene3D" id="3.30.70.870">
    <property type="entry name" value="Elongation Factor G (Translational Gtpase), domain 3"/>
    <property type="match status" value="1"/>
</dbReference>
<dbReference type="EnsemblPlants" id="EMT02728">
    <property type="protein sequence ID" value="EMT02728"/>
    <property type="gene ID" value="F775_18388"/>
</dbReference>
<dbReference type="Gene3D" id="3.30.230.10">
    <property type="match status" value="1"/>
</dbReference>
<dbReference type="GO" id="GO:0005829">
    <property type="term" value="C:cytosol"/>
    <property type="evidence" value="ECO:0007669"/>
    <property type="project" value="TreeGrafter"/>
</dbReference>
<dbReference type="SUPFAM" id="SSF50447">
    <property type="entry name" value="Translation proteins"/>
    <property type="match status" value="1"/>
</dbReference>
<evidence type="ECO:0000256" key="3">
    <source>
        <dbReference type="ARBA" id="ARBA00022741"/>
    </source>
</evidence>
<dbReference type="PRINTS" id="PR00315">
    <property type="entry name" value="ELONGATNFCT"/>
</dbReference>
<dbReference type="InterPro" id="IPR000640">
    <property type="entry name" value="EFG_V-like"/>
</dbReference>
<evidence type="ECO:0000256" key="4">
    <source>
        <dbReference type="ARBA" id="ARBA00022768"/>
    </source>
</evidence>
<keyword evidence="5" id="KW-0648">Protein biosynthesis</keyword>
<dbReference type="GO" id="GO:0003924">
    <property type="term" value="F:GTPase activity"/>
    <property type="evidence" value="ECO:0007669"/>
    <property type="project" value="InterPro"/>
</dbReference>
<dbReference type="SUPFAM" id="SSF52540">
    <property type="entry name" value="P-loop containing nucleoside triphosphate hydrolases"/>
    <property type="match status" value="1"/>
</dbReference>
<dbReference type="SUPFAM" id="SSF54211">
    <property type="entry name" value="Ribosomal protein S5 domain 2-like"/>
    <property type="match status" value="1"/>
</dbReference>
<evidence type="ECO:0000256" key="2">
    <source>
        <dbReference type="ARBA" id="ARBA00022490"/>
    </source>
</evidence>
<evidence type="ECO:0000256" key="1">
    <source>
        <dbReference type="ARBA" id="ARBA00004496"/>
    </source>
</evidence>
<keyword evidence="6" id="KW-0342">GTP-binding</keyword>
<dbReference type="Gene3D" id="3.30.70.240">
    <property type="match status" value="1"/>
</dbReference>
<dbReference type="InterPro" id="IPR004161">
    <property type="entry name" value="EFTu-like_2"/>
</dbReference>
<keyword evidence="4" id="KW-0251">Elongation factor</keyword>
<dbReference type="PANTHER" id="PTHR42908:SF10">
    <property type="entry name" value="EUKARYOTIC TRANSLATION ELONGATION FACTOR 2"/>
    <property type="match status" value="1"/>
</dbReference>
<evidence type="ECO:0000256" key="6">
    <source>
        <dbReference type="ARBA" id="ARBA00023134"/>
    </source>
</evidence>
<dbReference type="FunFam" id="3.30.70.870:FF:000002">
    <property type="entry name" value="Translation elongation factor 2"/>
    <property type="match status" value="1"/>
</dbReference>
<keyword evidence="2" id="KW-0963">Cytoplasm</keyword>
<dbReference type="InterPro" id="IPR000795">
    <property type="entry name" value="T_Tr_GTP-bd_dom"/>
</dbReference>
<dbReference type="CDD" id="cd04096">
    <property type="entry name" value="eEF2_snRNP_like_C"/>
    <property type="match status" value="1"/>
</dbReference>
<proteinExistence type="predicted"/>
<dbReference type="Pfam" id="PF03144">
    <property type="entry name" value="GTP_EFTU_D2"/>
    <property type="match status" value="1"/>
</dbReference>
<dbReference type="AlphaFoldDB" id="N1QQA0"/>
<dbReference type="SMART" id="SM00838">
    <property type="entry name" value="EFG_C"/>
    <property type="match status" value="1"/>
</dbReference>
<dbReference type="InterPro" id="IPR031157">
    <property type="entry name" value="G_TR_CS"/>
</dbReference>
<dbReference type="InterPro" id="IPR020568">
    <property type="entry name" value="Ribosomal_Su5_D2-typ_SF"/>
</dbReference>